<feature type="domain" description="Fe2OG dioxygenase" evidence="5">
    <location>
        <begin position="234"/>
        <end position="334"/>
    </location>
</feature>
<evidence type="ECO:0000313" key="6">
    <source>
        <dbReference type="EMBL" id="KAL2642852.1"/>
    </source>
</evidence>
<protein>
    <recommendedName>
        <fullName evidence="5">Fe2OG dioxygenase domain-containing protein</fullName>
    </recommendedName>
</protein>
<dbReference type="PANTHER" id="PTHR47991">
    <property type="entry name" value="OXOGLUTARATE/IRON-DEPENDENT DIOXYGENASE"/>
    <property type="match status" value="1"/>
</dbReference>
<dbReference type="EMBL" id="JBHFFA010000002">
    <property type="protein sequence ID" value="KAL2642852.1"/>
    <property type="molecule type" value="Genomic_DNA"/>
</dbReference>
<dbReference type="SUPFAM" id="SSF51197">
    <property type="entry name" value="Clavaminate synthase-like"/>
    <property type="match status" value="1"/>
</dbReference>
<keyword evidence="2 4" id="KW-0479">Metal-binding</keyword>
<evidence type="ECO:0000313" key="7">
    <source>
        <dbReference type="Proteomes" id="UP001605036"/>
    </source>
</evidence>
<comment type="similarity">
    <text evidence="1 4">Belongs to the iron/ascorbate-dependent oxidoreductase family.</text>
</comment>
<keyword evidence="3 4" id="KW-0408">Iron</keyword>
<keyword evidence="4" id="KW-0560">Oxidoreductase</keyword>
<dbReference type="FunFam" id="2.60.120.330:FF:000012">
    <property type="entry name" value="Gibberellin 20 oxidase 1"/>
    <property type="match status" value="1"/>
</dbReference>
<gene>
    <name evidence="6" type="ORF">R1flu_010439</name>
</gene>
<evidence type="ECO:0000256" key="2">
    <source>
        <dbReference type="ARBA" id="ARBA00022723"/>
    </source>
</evidence>
<dbReference type="PRINTS" id="PR00682">
    <property type="entry name" value="IPNSYNTHASE"/>
</dbReference>
<dbReference type="Gene3D" id="2.60.120.330">
    <property type="entry name" value="B-lactam Antibiotic, Isopenicillin N Synthase, Chain"/>
    <property type="match status" value="1"/>
</dbReference>
<name>A0ABD1Z4Z5_9MARC</name>
<sequence length="395" mass="45096">MVTEEGAKTRSKTSRMGLEDVLVKTFEKTEFKDDGSKPALDPADPTFVLDPEFRPKTKHNEFLESQNDQIPVIDLAPLTSNDEEAVRKVIQEIGKAAEEWGFFQVVNHGVPLELIDRLEKEAVAFFTLSLEEKKKICRTFDQPVGYYNAELTKNHRDWKEVLDYLVRGSVVLPDESNTTTLSITNRWPQNPPGLREAAEVYAKSTEQLAYRILELLSQSLGLPAEYFHKYFENHASPVRINYYPVCPIPDLALGVSRHKDPSAFTILVQDEVGGLQVRRSDGEWIGVKPRRGAFVINIGATFQMWSNDRFKSVEHQVVVNENRARLSFPMFFSPASSTDIEPAPELLSESSPARYYPMNYGYFMRKRNDGNFKQYGEDIQIEHFAVNRDSAYKPS</sequence>
<proteinExistence type="inferred from homology"/>
<organism evidence="6 7">
    <name type="scientific">Riccia fluitans</name>
    <dbReference type="NCBI Taxonomy" id="41844"/>
    <lineage>
        <taxon>Eukaryota</taxon>
        <taxon>Viridiplantae</taxon>
        <taxon>Streptophyta</taxon>
        <taxon>Embryophyta</taxon>
        <taxon>Marchantiophyta</taxon>
        <taxon>Marchantiopsida</taxon>
        <taxon>Marchantiidae</taxon>
        <taxon>Marchantiales</taxon>
        <taxon>Ricciaceae</taxon>
        <taxon>Riccia</taxon>
    </lineage>
</organism>
<dbReference type="AlphaFoldDB" id="A0ABD1Z4Z5"/>
<evidence type="ECO:0000259" key="5">
    <source>
        <dbReference type="PROSITE" id="PS51471"/>
    </source>
</evidence>
<dbReference type="GO" id="GO:0046872">
    <property type="term" value="F:metal ion binding"/>
    <property type="evidence" value="ECO:0007669"/>
    <property type="project" value="UniProtKB-KW"/>
</dbReference>
<evidence type="ECO:0000256" key="3">
    <source>
        <dbReference type="ARBA" id="ARBA00023004"/>
    </source>
</evidence>
<evidence type="ECO:0000256" key="4">
    <source>
        <dbReference type="RuleBase" id="RU003682"/>
    </source>
</evidence>
<keyword evidence="7" id="KW-1185">Reference proteome</keyword>
<accession>A0ABD1Z4Z5</accession>
<dbReference type="InterPro" id="IPR050295">
    <property type="entry name" value="Plant_2OG-oxidoreductases"/>
</dbReference>
<dbReference type="GO" id="GO:0016491">
    <property type="term" value="F:oxidoreductase activity"/>
    <property type="evidence" value="ECO:0007669"/>
    <property type="project" value="UniProtKB-KW"/>
</dbReference>
<dbReference type="InterPro" id="IPR044861">
    <property type="entry name" value="IPNS-like_FE2OG_OXY"/>
</dbReference>
<dbReference type="Proteomes" id="UP001605036">
    <property type="component" value="Unassembled WGS sequence"/>
</dbReference>
<dbReference type="InterPro" id="IPR027443">
    <property type="entry name" value="IPNS-like_sf"/>
</dbReference>
<comment type="caution">
    <text evidence="6">The sequence shown here is derived from an EMBL/GenBank/DDBJ whole genome shotgun (WGS) entry which is preliminary data.</text>
</comment>
<dbReference type="PROSITE" id="PS51471">
    <property type="entry name" value="FE2OG_OXY"/>
    <property type="match status" value="1"/>
</dbReference>
<dbReference type="InterPro" id="IPR026992">
    <property type="entry name" value="DIOX_N"/>
</dbReference>
<evidence type="ECO:0000256" key="1">
    <source>
        <dbReference type="ARBA" id="ARBA00008056"/>
    </source>
</evidence>
<dbReference type="InterPro" id="IPR005123">
    <property type="entry name" value="Oxoglu/Fe-dep_dioxygenase_dom"/>
</dbReference>
<dbReference type="Pfam" id="PF14226">
    <property type="entry name" value="DIOX_N"/>
    <property type="match status" value="1"/>
</dbReference>
<dbReference type="Pfam" id="PF03171">
    <property type="entry name" value="2OG-FeII_Oxy"/>
    <property type="match status" value="1"/>
</dbReference>
<reference evidence="6 7" key="1">
    <citation type="submission" date="2024-09" db="EMBL/GenBank/DDBJ databases">
        <title>Chromosome-scale assembly of Riccia fluitans.</title>
        <authorList>
            <person name="Paukszto L."/>
            <person name="Sawicki J."/>
            <person name="Karawczyk K."/>
            <person name="Piernik-Szablinska J."/>
            <person name="Szczecinska M."/>
            <person name="Mazdziarz M."/>
        </authorList>
    </citation>
    <scope>NUCLEOTIDE SEQUENCE [LARGE SCALE GENOMIC DNA]</scope>
    <source>
        <strain evidence="6">Rf_01</strain>
        <tissue evidence="6">Aerial parts of the thallus</tissue>
    </source>
</reference>